<comment type="caution">
    <text evidence="1">The sequence shown here is derived from an EMBL/GenBank/DDBJ whole genome shotgun (WGS) entry which is preliminary data.</text>
</comment>
<protein>
    <submittedName>
        <fullName evidence="1">Uncharacterized protein</fullName>
    </submittedName>
</protein>
<evidence type="ECO:0000313" key="1">
    <source>
        <dbReference type="EMBL" id="MDY0395409.1"/>
    </source>
</evidence>
<reference evidence="1 2" key="1">
    <citation type="submission" date="2023-10" db="EMBL/GenBank/DDBJ databases">
        <title>Virgibacillus halophilus 5B73C genome.</title>
        <authorList>
            <person name="Miliotis G."/>
            <person name="Sengupta P."/>
            <person name="Hameed A."/>
            <person name="Chuvochina M."/>
            <person name="Mcdonagh F."/>
            <person name="Simpson A.C."/>
            <person name="Singh N.K."/>
            <person name="Rekha P.D."/>
            <person name="Raman K."/>
            <person name="Hugenholtz P."/>
            <person name="Venkateswaran K."/>
        </authorList>
    </citation>
    <scope>NUCLEOTIDE SEQUENCE [LARGE SCALE GENOMIC DNA]</scope>
    <source>
        <strain evidence="1 2">5B73C</strain>
    </source>
</reference>
<accession>A0ABU5CA33</accession>
<evidence type="ECO:0000313" key="2">
    <source>
        <dbReference type="Proteomes" id="UP001281447"/>
    </source>
</evidence>
<organism evidence="1 2">
    <name type="scientific">Tigheibacillus halophilus</name>
    <dbReference type="NCBI Taxonomy" id="361280"/>
    <lineage>
        <taxon>Bacteria</taxon>
        <taxon>Bacillati</taxon>
        <taxon>Bacillota</taxon>
        <taxon>Bacilli</taxon>
        <taxon>Bacillales</taxon>
        <taxon>Bacillaceae</taxon>
        <taxon>Tigheibacillus</taxon>
    </lineage>
</organism>
<gene>
    <name evidence="1" type="ORF">RWE15_14410</name>
</gene>
<sequence length="29" mass="3445">MMTCEQTDRECRTLELDPVFCDVIKKKVL</sequence>
<dbReference type="Proteomes" id="UP001281447">
    <property type="component" value="Unassembled WGS sequence"/>
</dbReference>
<keyword evidence="2" id="KW-1185">Reference proteome</keyword>
<proteinExistence type="predicted"/>
<dbReference type="EMBL" id="JAWDIP010000003">
    <property type="protein sequence ID" value="MDY0395409.1"/>
    <property type="molecule type" value="Genomic_DNA"/>
</dbReference>
<name>A0ABU5CA33_9BACI</name>